<dbReference type="EMBL" id="JRYO01000268">
    <property type="protein sequence ID" value="KHE90320.1"/>
    <property type="molecule type" value="Genomic_DNA"/>
</dbReference>
<keyword evidence="3 7" id="KW-0347">Helicase</keyword>
<dbReference type="InterPro" id="IPR004589">
    <property type="entry name" value="DNA_helicase_ATP-dep_RecQ"/>
</dbReference>
<gene>
    <name evidence="7" type="ORF">SCABRO_03972</name>
</gene>
<dbReference type="SMART" id="SM00490">
    <property type="entry name" value="HELICc"/>
    <property type="match status" value="1"/>
</dbReference>
<evidence type="ECO:0000256" key="2">
    <source>
        <dbReference type="ARBA" id="ARBA00022801"/>
    </source>
</evidence>
<dbReference type="AlphaFoldDB" id="A0A0B0EI18"/>
<reference evidence="7 8" key="1">
    <citation type="submission" date="2014-10" db="EMBL/GenBank/DDBJ databases">
        <title>Draft genome of anammox bacterium scalindua brodae, obtained using differential coverage binning of sequence data from two enrichment reactors.</title>
        <authorList>
            <person name="Speth D.R."/>
            <person name="Russ L."/>
            <person name="Kartal B."/>
            <person name="Op den Camp H.J."/>
            <person name="Dutilh B.E."/>
            <person name="Jetten M.S."/>
        </authorList>
    </citation>
    <scope>NUCLEOTIDE SEQUENCE [LARGE SCALE GENOMIC DNA]</scope>
    <source>
        <strain evidence="7">RU1</strain>
    </source>
</reference>
<dbReference type="GO" id="GO:0006310">
    <property type="term" value="P:DNA recombination"/>
    <property type="evidence" value="ECO:0007669"/>
    <property type="project" value="InterPro"/>
</dbReference>
<dbReference type="Proteomes" id="UP000030652">
    <property type="component" value="Unassembled WGS sequence"/>
</dbReference>
<evidence type="ECO:0000256" key="1">
    <source>
        <dbReference type="ARBA" id="ARBA00022741"/>
    </source>
</evidence>
<dbReference type="Pfam" id="PF00271">
    <property type="entry name" value="Helicase_C"/>
    <property type="match status" value="1"/>
</dbReference>
<accession>A0A0B0EI18</accession>
<dbReference type="PANTHER" id="PTHR13710">
    <property type="entry name" value="DNA HELICASE RECQ FAMILY MEMBER"/>
    <property type="match status" value="1"/>
</dbReference>
<dbReference type="Pfam" id="PF00270">
    <property type="entry name" value="DEAD"/>
    <property type="match status" value="1"/>
</dbReference>
<dbReference type="InterPro" id="IPR011545">
    <property type="entry name" value="DEAD/DEAH_box_helicase_dom"/>
</dbReference>
<evidence type="ECO:0000313" key="7">
    <source>
        <dbReference type="EMBL" id="KHE90320.1"/>
    </source>
</evidence>
<dbReference type="GO" id="GO:0006281">
    <property type="term" value="P:DNA repair"/>
    <property type="evidence" value="ECO:0007669"/>
    <property type="project" value="TreeGrafter"/>
</dbReference>
<keyword evidence="2" id="KW-0378">Hydrolase</keyword>
<dbReference type="GO" id="GO:0016787">
    <property type="term" value="F:hydrolase activity"/>
    <property type="evidence" value="ECO:0007669"/>
    <property type="project" value="UniProtKB-KW"/>
</dbReference>
<dbReference type="InterPro" id="IPR027417">
    <property type="entry name" value="P-loop_NTPase"/>
</dbReference>
<dbReference type="PANTHER" id="PTHR13710:SF150">
    <property type="entry name" value="ATP-DEPENDENT DNA HELICASE RECQ"/>
    <property type="match status" value="1"/>
</dbReference>
<dbReference type="GO" id="GO:0005524">
    <property type="term" value="F:ATP binding"/>
    <property type="evidence" value="ECO:0007669"/>
    <property type="project" value="UniProtKB-KW"/>
</dbReference>
<dbReference type="PROSITE" id="PS51194">
    <property type="entry name" value="HELICASE_CTER"/>
    <property type="match status" value="1"/>
</dbReference>
<dbReference type="FunFam" id="3.40.50.300:FF:001363">
    <property type="entry name" value="ATP-dependent DNA helicase RecQ"/>
    <property type="match status" value="1"/>
</dbReference>
<dbReference type="GO" id="GO:0005737">
    <property type="term" value="C:cytoplasm"/>
    <property type="evidence" value="ECO:0007669"/>
    <property type="project" value="TreeGrafter"/>
</dbReference>
<feature type="domain" description="Helicase ATP-binding" evidence="5">
    <location>
        <begin position="29"/>
        <end position="197"/>
    </location>
</feature>
<dbReference type="CDD" id="cd17920">
    <property type="entry name" value="DEXHc_RecQ"/>
    <property type="match status" value="1"/>
</dbReference>
<protein>
    <submittedName>
        <fullName evidence="7">DNA helicase RecQ</fullName>
    </submittedName>
</protein>
<evidence type="ECO:0000259" key="5">
    <source>
        <dbReference type="PROSITE" id="PS51192"/>
    </source>
</evidence>
<evidence type="ECO:0000259" key="6">
    <source>
        <dbReference type="PROSITE" id="PS51194"/>
    </source>
</evidence>
<dbReference type="eggNOG" id="COG0514">
    <property type="taxonomic scope" value="Bacteria"/>
</dbReference>
<dbReference type="GO" id="GO:0005694">
    <property type="term" value="C:chromosome"/>
    <property type="evidence" value="ECO:0007669"/>
    <property type="project" value="TreeGrafter"/>
</dbReference>
<evidence type="ECO:0000256" key="4">
    <source>
        <dbReference type="ARBA" id="ARBA00022840"/>
    </source>
</evidence>
<dbReference type="SUPFAM" id="SSF52540">
    <property type="entry name" value="P-loop containing nucleoside triphosphate hydrolases"/>
    <property type="match status" value="1"/>
</dbReference>
<sequence>MLVAEKEPLKVLENYFGYTSFLWKQEEIIRHVLAEKHALVVAPTGIGKSLCYQIPAIINEGLTVVISPLIALMKDQVDALKRRGIDAVFINSSLGREKRETRYASLKNGSYRIIYVTPERFRKAEFIEALSGRYISLLAVDEAHCISEWGHDFRPDYTRIQEFRQVLGNPVTIALTATATPEVQKDIIKTLCLDTGEVKMFHGGIDRPNLHLQVEKVFSNEEKLEHIIFIANKYGGNGIVYFTLIKQLNNFSDLLNEHGISHLCYHGNLERVQRSKVQEQFMRGKSTLVLATNAFGMGIDKEDIRFVTHADIPGSIESYYQEIGRAGRDGKDSLCTLLYDEHDLLTHMNFIKWSNPDAEYFQRIYHILEENMEKISAYGLDWLKENIHFRSGNDFRLETVLNMFDRYGVIELNVEPFKIKITSDIHPQLIDQNYLDTKLKRDRQKLYTLVQYTKYEGDRKAFIHEYFGLPYGNNIGVDDD</sequence>
<comment type="caution">
    <text evidence="7">The sequence shown here is derived from an EMBL/GenBank/DDBJ whole genome shotgun (WGS) entry which is preliminary data.</text>
</comment>
<evidence type="ECO:0000313" key="8">
    <source>
        <dbReference type="Proteomes" id="UP000030652"/>
    </source>
</evidence>
<dbReference type="SMART" id="SM00487">
    <property type="entry name" value="DEXDc"/>
    <property type="match status" value="1"/>
</dbReference>
<dbReference type="InterPro" id="IPR001650">
    <property type="entry name" value="Helicase_C-like"/>
</dbReference>
<name>A0A0B0EI18_9BACT</name>
<dbReference type="GO" id="GO:0043138">
    <property type="term" value="F:3'-5' DNA helicase activity"/>
    <property type="evidence" value="ECO:0007669"/>
    <property type="project" value="TreeGrafter"/>
</dbReference>
<dbReference type="InterPro" id="IPR014001">
    <property type="entry name" value="Helicase_ATP-bd"/>
</dbReference>
<dbReference type="GO" id="GO:0003676">
    <property type="term" value="F:nucleic acid binding"/>
    <property type="evidence" value="ECO:0007669"/>
    <property type="project" value="InterPro"/>
</dbReference>
<dbReference type="PROSITE" id="PS51192">
    <property type="entry name" value="HELICASE_ATP_BIND_1"/>
    <property type="match status" value="1"/>
</dbReference>
<dbReference type="NCBIfam" id="TIGR00614">
    <property type="entry name" value="recQ_fam"/>
    <property type="match status" value="1"/>
</dbReference>
<dbReference type="Gene3D" id="3.40.50.300">
    <property type="entry name" value="P-loop containing nucleotide triphosphate hydrolases"/>
    <property type="match status" value="2"/>
</dbReference>
<organism evidence="7 8">
    <name type="scientific">Candidatus Scalindua brodae</name>
    <dbReference type="NCBI Taxonomy" id="237368"/>
    <lineage>
        <taxon>Bacteria</taxon>
        <taxon>Pseudomonadati</taxon>
        <taxon>Planctomycetota</taxon>
        <taxon>Candidatus Brocadiia</taxon>
        <taxon>Candidatus Brocadiales</taxon>
        <taxon>Candidatus Scalinduaceae</taxon>
        <taxon>Candidatus Scalindua</taxon>
    </lineage>
</organism>
<feature type="domain" description="Helicase C-terminal" evidence="6">
    <location>
        <begin position="223"/>
        <end position="383"/>
    </location>
</feature>
<proteinExistence type="predicted"/>
<keyword evidence="1" id="KW-0547">Nucleotide-binding</keyword>
<evidence type="ECO:0000256" key="3">
    <source>
        <dbReference type="ARBA" id="ARBA00022806"/>
    </source>
</evidence>
<keyword evidence="4" id="KW-0067">ATP-binding</keyword>
<dbReference type="GO" id="GO:0009378">
    <property type="term" value="F:four-way junction helicase activity"/>
    <property type="evidence" value="ECO:0007669"/>
    <property type="project" value="TreeGrafter"/>
</dbReference>
<dbReference type="PATRIC" id="fig|237368.3.peg.4272"/>